<dbReference type="RefSeq" id="WP_114074908.1">
    <property type="nucleotide sequence ID" value="NZ_CP030918.1"/>
</dbReference>
<dbReference type="InterPro" id="IPR056596">
    <property type="entry name" value="FLAD1_M"/>
</dbReference>
<reference evidence="3" key="1">
    <citation type="submission" date="2018-07" db="EMBL/GenBank/DDBJ databases">
        <title>Genome sequencing of Paracoccus sp. SC2-6.</title>
        <authorList>
            <person name="Heo J."/>
            <person name="Kim S.-J."/>
            <person name="Kwon S.-W."/>
        </authorList>
    </citation>
    <scope>NUCLEOTIDE SEQUENCE [LARGE SCALE GENOMIC DNA]</scope>
    <source>
        <strain evidence="3">SC2-6</strain>
    </source>
</reference>
<dbReference type="Pfam" id="PF00994">
    <property type="entry name" value="MoCF_biosynth"/>
    <property type="match status" value="1"/>
</dbReference>
<evidence type="ECO:0000313" key="2">
    <source>
        <dbReference type="EMBL" id="AXC48589.1"/>
    </source>
</evidence>
<feature type="domain" description="MoaB/Mog" evidence="1">
    <location>
        <begin position="9"/>
        <end position="175"/>
    </location>
</feature>
<dbReference type="AlphaFoldDB" id="A0A344PGT4"/>
<dbReference type="InterPro" id="IPR001453">
    <property type="entry name" value="MoaB/Mog_dom"/>
</dbReference>
<dbReference type="SMART" id="SM00852">
    <property type="entry name" value="MoCF_biosynth"/>
    <property type="match status" value="1"/>
</dbReference>
<dbReference type="PANTHER" id="PTHR13939">
    <property type="entry name" value="NICOTINAMIDE-NUCLEOTIDE AMIDOHYDROLASE PNCC"/>
    <property type="match status" value="1"/>
</dbReference>
<dbReference type="CDD" id="cd00885">
    <property type="entry name" value="cinA"/>
    <property type="match status" value="1"/>
</dbReference>
<proteinExistence type="predicted"/>
<dbReference type="Proteomes" id="UP000252023">
    <property type="component" value="Chromosome"/>
</dbReference>
<gene>
    <name evidence="2" type="ORF">DRW48_01750</name>
</gene>
<dbReference type="KEGG" id="pars:DRW48_01750"/>
<organism evidence="2 3">
    <name type="scientific">Paracoccus suum</name>
    <dbReference type="NCBI Taxonomy" id="2259340"/>
    <lineage>
        <taxon>Bacteria</taxon>
        <taxon>Pseudomonadati</taxon>
        <taxon>Pseudomonadota</taxon>
        <taxon>Alphaproteobacteria</taxon>
        <taxon>Rhodobacterales</taxon>
        <taxon>Paracoccaceae</taxon>
        <taxon>Paracoccus</taxon>
    </lineage>
</organism>
<sequence>MLSDNPSAGILVIGDEILSGRTREGNAHYLAGVLAATGFDLREIRVIPDDHATIVAALQAMDRTLGGTWDHVFTSGGIGPTHDDITADAVAEAFGTVLEIHPDAREAMAARYASLGIELNDNRLRMARVPVGARLIVNSVSAAPGFSIGVTHVMAGVPNVFRAMVEAVLPTLQAGRPQVSETLEMRRGESDVAADLGEVAEAYSDLSLGSYPFHDEDGWGTNLVVRGVDAARVSAAMAELKSRLGVAG</sequence>
<dbReference type="SUPFAM" id="SSF53218">
    <property type="entry name" value="Molybdenum cofactor biosynthesis proteins"/>
    <property type="match status" value="1"/>
</dbReference>
<dbReference type="PANTHER" id="PTHR13939:SF0">
    <property type="entry name" value="NMN AMIDOHYDROLASE-LIKE PROTEIN YFAY"/>
    <property type="match status" value="1"/>
</dbReference>
<dbReference type="Pfam" id="PF24102">
    <property type="entry name" value="FLAD1_M"/>
    <property type="match status" value="1"/>
</dbReference>
<dbReference type="EMBL" id="CP030918">
    <property type="protein sequence ID" value="AXC48589.1"/>
    <property type="molecule type" value="Genomic_DNA"/>
</dbReference>
<dbReference type="OrthoDB" id="9801454at2"/>
<dbReference type="InterPro" id="IPR050101">
    <property type="entry name" value="CinA"/>
</dbReference>
<evidence type="ECO:0000313" key="3">
    <source>
        <dbReference type="Proteomes" id="UP000252023"/>
    </source>
</evidence>
<name>A0A344PGT4_9RHOB</name>
<dbReference type="InterPro" id="IPR036425">
    <property type="entry name" value="MoaB/Mog-like_dom_sf"/>
</dbReference>
<evidence type="ECO:0000259" key="1">
    <source>
        <dbReference type="SMART" id="SM00852"/>
    </source>
</evidence>
<accession>A0A344PGT4</accession>
<keyword evidence="3" id="KW-1185">Reference proteome</keyword>
<protein>
    <submittedName>
        <fullName evidence="2">Competence/damage-inducible protein A</fullName>
    </submittedName>
</protein>
<dbReference type="Gene3D" id="3.40.980.10">
    <property type="entry name" value="MoaB/Mog-like domain"/>
    <property type="match status" value="1"/>
</dbReference>